<name>A0A3D2X144_9FIRM</name>
<gene>
    <name evidence="2" type="ORF">DHW61_00350</name>
</gene>
<dbReference type="EMBL" id="DPVV01000017">
    <property type="protein sequence ID" value="HCL00871.1"/>
    <property type="molecule type" value="Genomic_DNA"/>
</dbReference>
<dbReference type="AlphaFoldDB" id="A0A3D2X144"/>
<dbReference type="InterPro" id="IPR003593">
    <property type="entry name" value="AAA+_ATPase"/>
</dbReference>
<dbReference type="PRINTS" id="PR00051">
    <property type="entry name" value="DNAA"/>
</dbReference>
<dbReference type="SUPFAM" id="SSF52540">
    <property type="entry name" value="P-loop containing nucleoside triphosphate hydrolases"/>
    <property type="match status" value="1"/>
</dbReference>
<dbReference type="Pfam" id="PF01695">
    <property type="entry name" value="IstB_IS21"/>
    <property type="match status" value="1"/>
</dbReference>
<dbReference type="GO" id="GO:0006260">
    <property type="term" value="P:DNA replication"/>
    <property type="evidence" value="ECO:0007669"/>
    <property type="project" value="TreeGrafter"/>
</dbReference>
<dbReference type="NCBIfam" id="NF005304">
    <property type="entry name" value="PRK06835.1"/>
    <property type="match status" value="1"/>
</dbReference>
<dbReference type="GO" id="GO:0005524">
    <property type="term" value="F:ATP binding"/>
    <property type="evidence" value="ECO:0007669"/>
    <property type="project" value="InterPro"/>
</dbReference>
<reference evidence="2 3" key="1">
    <citation type="journal article" date="2018" name="Nat. Biotechnol.">
        <title>A standardized bacterial taxonomy based on genome phylogeny substantially revises the tree of life.</title>
        <authorList>
            <person name="Parks D.H."/>
            <person name="Chuvochina M."/>
            <person name="Waite D.W."/>
            <person name="Rinke C."/>
            <person name="Skarshewski A."/>
            <person name="Chaumeil P.A."/>
            <person name="Hugenholtz P."/>
        </authorList>
    </citation>
    <scope>NUCLEOTIDE SEQUENCE [LARGE SCALE GENOMIC DNA]</scope>
    <source>
        <strain evidence="2">UBA11728</strain>
    </source>
</reference>
<protein>
    <submittedName>
        <fullName evidence="2">DNA replication protein DnaC</fullName>
    </submittedName>
</protein>
<accession>A0A3D2X144</accession>
<dbReference type="SMART" id="SM00382">
    <property type="entry name" value="AAA"/>
    <property type="match status" value="1"/>
</dbReference>
<dbReference type="InterPro" id="IPR020591">
    <property type="entry name" value="Chromosome_initiator_DnaA-like"/>
</dbReference>
<proteinExistence type="predicted"/>
<dbReference type="Proteomes" id="UP000262969">
    <property type="component" value="Unassembled WGS sequence"/>
</dbReference>
<dbReference type="PANTHER" id="PTHR30050:SF4">
    <property type="entry name" value="ATP-BINDING PROTEIN RV3427C IN INSERTION SEQUENCE-RELATED"/>
    <property type="match status" value="1"/>
</dbReference>
<organism evidence="2 3">
    <name type="scientific">Lachnoclostridium phytofermentans</name>
    <dbReference type="NCBI Taxonomy" id="66219"/>
    <lineage>
        <taxon>Bacteria</taxon>
        <taxon>Bacillati</taxon>
        <taxon>Bacillota</taxon>
        <taxon>Clostridia</taxon>
        <taxon>Lachnospirales</taxon>
        <taxon>Lachnospiraceae</taxon>
    </lineage>
</organism>
<feature type="domain" description="AAA+ ATPase" evidence="1">
    <location>
        <begin position="182"/>
        <end position="319"/>
    </location>
</feature>
<comment type="caution">
    <text evidence="2">The sequence shown here is derived from an EMBL/GenBank/DDBJ whole genome shotgun (WGS) entry which is preliminary data.</text>
</comment>
<dbReference type="PANTHER" id="PTHR30050">
    <property type="entry name" value="CHROMOSOMAL REPLICATION INITIATOR PROTEIN DNAA"/>
    <property type="match status" value="1"/>
</dbReference>
<sequence>MALKNYQYNTILREYDNRRLQNQYELKKRKEEVYAKIPELTMIDEEIINGSIQSAKLSLSGDETALGHLKERNEALSFKKQELLKKAGYPNHYLTLWYTCPDCMDTGYIENEKCHCFKQAIVDILYHQSNVRDSVQFENFSTFSYDYYADDYYDETTKLTPHENIKRVVTETKKFINQFDTSYQNLLIYGNTGVGKTFLTNCIAKELMDHAHTVIYLTSFQLFEILEKYKFNSAEDMDDIRNQFDYILDCDLLIIDDIGTEMNNTFINSQLYQCINERHLRQKSTVISTNLSFEQLKTNYSERIFSRISSNYLLLKIVGDDIRLQKLLKKHSKS</sequence>
<evidence type="ECO:0000313" key="2">
    <source>
        <dbReference type="EMBL" id="HCL00871.1"/>
    </source>
</evidence>
<dbReference type="CDD" id="cd00009">
    <property type="entry name" value="AAA"/>
    <property type="match status" value="1"/>
</dbReference>
<dbReference type="InterPro" id="IPR002611">
    <property type="entry name" value="IstB_ATP-bd"/>
</dbReference>
<dbReference type="InterPro" id="IPR027417">
    <property type="entry name" value="P-loop_NTPase"/>
</dbReference>
<evidence type="ECO:0000313" key="3">
    <source>
        <dbReference type="Proteomes" id="UP000262969"/>
    </source>
</evidence>
<dbReference type="Gene3D" id="3.40.50.300">
    <property type="entry name" value="P-loop containing nucleotide triphosphate hydrolases"/>
    <property type="match status" value="1"/>
</dbReference>
<evidence type="ECO:0000259" key="1">
    <source>
        <dbReference type="SMART" id="SM00382"/>
    </source>
</evidence>